<dbReference type="AlphaFoldDB" id="A0A3M0A5Z2"/>
<gene>
    <name evidence="3" type="ORF">DFR27_1383</name>
</gene>
<dbReference type="InterPro" id="IPR001387">
    <property type="entry name" value="Cro/C1-type_HTH"/>
</dbReference>
<dbReference type="InterPro" id="IPR013096">
    <property type="entry name" value="Cupin_2"/>
</dbReference>
<dbReference type="EMBL" id="REFJ01000003">
    <property type="protein sequence ID" value="RMA80027.1"/>
    <property type="molecule type" value="Genomic_DNA"/>
</dbReference>
<dbReference type="InterPro" id="IPR050807">
    <property type="entry name" value="TransReg_Diox_bact_type"/>
</dbReference>
<name>A0A3M0A5Z2_9GAMM</name>
<dbReference type="Pfam" id="PF07883">
    <property type="entry name" value="Cupin_2"/>
    <property type="match status" value="1"/>
</dbReference>
<evidence type="ECO:0000256" key="1">
    <source>
        <dbReference type="ARBA" id="ARBA00023125"/>
    </source>
</evidence>
<dbReference type="GO" id="GO:0003700">
    <property type="term" value="F:DNA-binding transcription factor activity"/>
    <property type="evidence" value="ECO:0007669"/>
    <property type="project" value="TreeGrafter"/>
</dbReference>
<dbReference type="Gene3D" id="1.10.260.40">
    <property type="entry name" value="lambda repressor-like DNA-binding domains"/>
    <property type="match status" value="1"/>
</dbReference>
<proteinExistence type="predicted"/>
<dbReference type="SMART" id="SM00530">
    <property type="entry name" value="HTH_XRE"/>
    <property type="match status" value="1"/>
</dbReference>
<comment type="caution">
    <text evidence="3">The sequence shown here is derived from an EMBL/GenBank/DDBJ whole genome shotgun (WGS) entry which is preliminary data.</text>
</comment>
<dbReference type="CDD" id="cd02209">
    <property type="entry name" value="cupin_XRE_C"/>
    <property type="match status" value="1"/>
</dbReference>
<dbReference type="SUPFAM" id="SSF47413">
    <property type="entry name" value="lambda repressor-like DNA-binding domains"/>
    <property type="match status" value="1"/>
</dbReference>
<protein>
    <submittedName>
        <fullName evidence="3">XRE family transcriptional regulator</fullName>
    </submittedName>
</protein>
<dbReference type="PROSITE" id="PS50943">
    <property type="entry name" value="HTH_CROC1"/>
    <property type="match status" value="1"/>
</dbReference>
<evidence type="ECO:0000313" key="3">
    <source>
        <dbReference type="EMBL" id="RMA80027.1"/>
    </source>
</evidence>
<organism evidence="3 4">
    <name type="scientific">Umboniibacter marinipuniceus</name>
    <dbReference type="NCBI Taxonomy" id="569599"/>
    <lineage>
        <taxon>Bacteria</taxon>
        <taxon>Pseudomonadati</taxon>
        <taxon>Pseudomonadota</taxon>
        <taxon>Gammaproteobacteria</taxon>
        <taxon>Cellvibrionales</taxon>
        <taxon>Cellvibrionaceae</taxon>
        <taxon>Umboniibacter</taxon>
    </lineage>
</organism>
<dbReference type="InterPro" id="IPR010982">
    <property type="entry name" value="Lambda_DNA-bd_dom_sf"/>
</dbReference>
<reference evidence="3 4" key="1">
    <citation type="submission" date="2018-10" db="EMBL/GenBank/DDBJ databases">
        <title>Genomic Encyclopedia of Type Strains, Phase IV (KMG-IV): sequencing the most valuable type-strain genomes for metagenomic binning, comparative biology and taxonomic classification.</title>
        <authorList>
            <person name="Goeker M."/>
        </authorList>
    </citation>
    <scope>NUCLEOTIDE SEQUENCE [LARGE SCALE GENOMIC DNA]</scope>
    <source>
        <strain evidence="3 4">DSM 25080</strain>
    </source>
</reference>
<accession>A0A3M0A5Z2</accession>
<evidence type="ECO:0000259" key="2">
    <source>
        <dbReference type="PROSITE" id="PS50943"/>
    </source>
</evidence>
<dbReference type="Pfam" id="PF01381">
    <property type="entry name" value="HTH_3"/>
    <property type="match status" value="1"/>
</dbReference>
<evidence type="ECO:0000313" key="4">
    <source>
        <dbReference type="Proteomes" id="UP000267187"/>
    </source>
</evidence>
<dbReference type="Proteomes" id="UP000267187">
    <property type="component" value="Unassembled WGS sequence"/>
</dbReference>
<dbReference type="GO" id="GO:0005829">
    <property type="term" value="C:cytosol"/>
    <property type="evidence" value="ECO:0007669"/>
    <property type="project" value="TreeGrafter"/>
</dbReference>
<dbReference type="RefSeq" id="WP_245962624.1">
    <property type="nucleotide sequence ID" value="NZ_REFJ01000003.1"/>
</dbReference>
<dbReference type="PANTHER" id="PTHR46797:SF20">
    <property type="entry name" value="BLR4304 PROTEIN"/>
    <property type="match status" value="1"/>
</dbReference>
<dbReference type="SUPFAM" id="SSF51182">
    <property type="entry name" value="RmlC-like cupins"/>
    <property type="match status" value="1"/>
</dbReference>
<keyword evidence="1" id="KW-0238">DNA-binding</keyword>
<dbReference type="PANTHER" id="PTHR46797">
    <property type="entry name" value="HTH-TYPE TRANSCRIPTIONAL REGULATOR"/>
    <property type="match status" value="1"/>
</dbReference>
<dbReference type="InterPro" id="IPR014710">
    <property type="entry name" value="RmlC-like_jellyroll"/>
</dbReference>
<keyword evidence="4" id="KW-1185">Reference proteome</keyword>
<dbReference type="Gene3D" id="2.60.120.10">
    <property type="entry name" value="Jelly Rolls"/>
    <property type="match status" value="1"/>
</dbReference>
<dbReference type="InterPro" id="IPR011051">
    <property type="entry name" value="RmlC_Cupin_sf"/>
</dbReference>
<sequence>MSELSGGVLERTKNEEAEFVQPLVLGERLREIRLSHNLTLADVAEMTGVARSTLSKIENQQLSPTFQVVQRLVAGLSIDIPQLFRTAPASVDGAARRTWTLAGEGQAHPTATYEHELLCTELSQRKMVPFRTTVRARSFDEFGEWVRHDGEEFLWVLNGPVAVYSEHYEPLQLNTGDCMYFDSRMGHALVSCGEDDAEVLWVVAR</sequence>
<dbReference type="GO" id="GO:0003677">
    <property type="term" value="F:DNA binding"/>
    <property type="evidence" value="ECO:0007669"/>
    <property type="project" value="UniProtKB-KW"/>
</dbReference>
<feature type="domain" description="HTH cro/C1-type" evidence="2">
    <location>
        <begin position="29"/>
        <end position="83"/>
    </location>
</feature>
<dbReference type="CDD" id="cd00093">
    <property type="entry name" value="HTH_XRE"/>
    <property type="match status" value="1"/>
</dbReference>